<organism evidence="4 5">
    <name type="scientific">SAR92 clade bacterium</name>
    <dbReference type="NCBI Taxonomy" id="2315479"/>
    <lineage>
        <taxon>Bacteria</taxon>
        <taxon>Pseudomonadati</taxon>
        <taxon>Pseudomonadota</taxon>
        <taxon>Gammaproteobacteria</taxon>
        <taxon>Cellvibrionales</taxon>
        <taxon>Porticoccaceae</taxon>
        <taxon>SAR92 clade</taxon>
    </lineage>
</organism>
<reference evidence="4 5" key="1">
    <citation type="submission" date="2019-02" db="EMBL/GenBank/DDBJ databases">
        <title>Prokaryotic population dynamics and viral predation in marine succession experiment using metagenomics: the confinement effect.</title>
        <authorList>
            <person name="Haro-Moreno J.M."/>
            <person name="Rodriguez-Valera F."/>
            <person name="Lopez-Perez M."/>
        </authorList>
    </citation>
    <scope>NUCLEOTIDE SEQUENCE [LARGE SCALE GENOMIC DNA]</scope>
    <source>
        <strain evidence="4">MED-G169</strain>
    </source>
</reference>
<keyword evidence="1" id="KW-0732">Signal</keyword>
<dbReference type="InterPro" id="IPR026906">
    <property type="entry name" value="LRR_5"/>
</dbReference>
<dbReference type="SUPFAM" id="SSF103647">
    <property type="entry name" value="TSP type-3 repeat"/>
    <property type="match status" value="3"/>
</dbReference>
<dbReference type="Proteomes" id="UP000318148">
    <property type="component" value="Unassembled WGS sequence"/>
</dbReference>
<dbReference type="PANTHER" id="PTHR10199:SF119">
    <property type="entry name" value="RE20510P"/>
    <property type="match status" value="1"/>
</dbReference>
<dbReference type="PANTHER" id="PTHR10199">
    <property type="entry name" value="THROMBOSPONDIN"/>
    <property type="match status" value="1"/>
</dbReference>
<dbReference type="GO" id="GO:0005509">
    <property type="term" value="F:calcium ion binding"/>
    <property type="evidence" value="ECO:0007669"/>
    <property type="project" value="InterPro"/>
</dbReference>
<dbReference type="SUPFAM" id="SSF69322">
    <property type="entry name" value="Tricorn protease domain 2"/>
    <property type="match status" value="1"/>
</dbReference>
<protein>
    <submittedName>
        <fullName evidence="4">Uncharacterized protein</fullName>
    </submittedName>
</protein>
<dbReference type="Pfam" id="PF02412">
    <property type="entry name" value="TSP_3"/>
    <property type="match status" value="2"/>
</dbReference>
<evidence type="ECO:0000313" key="4">
    <source>
        <dbReference type="EMBL" id="RZO03765.1"/>
    </source>
</evidence>
<dbReference type="InterPro" id="IPR032675">
    <property type="entry name" value="LRR_dom_sf"/>
</dbReference>
<feature type="non-terminal residue" evidence="4">
    <location>
        <position position="1"/>
    </location>
</feature>
<sequence>NGNCPQNIEIPEIFNGRSVTAISDAAFADLNSSIVLIPNTVTSVGDYAFMRSNLARVTIGSGVTSVGKSAFAYNQLDAVSFLGDRPSLQADSFATNRGLNYISYCPDKQGWPGDPISAGTVDISPVAACDSVNKNNESLAAIKSAVLLEDASTITAEDLNAVLGLENILSENIELYRGVIQVLLDLSFGEVRVSDLQTLINDANARKESCSLGVYIIDVLEGEQPAEISWSLKDDTDSEMYSGGAPYQTLTCLADGRYNLEMTDSNAAGTANGWDYGEFVITQENGDKLFRHTIIDGTDAIAPVNLGDYTNQAPVADEIADVELELGQSADFVLSGSDADEDSTNFILSRAPVGGEIHSYLPGSGIVSEMFLGGGGGVRGLAISPDQKYAYLADYTDGLKVLDISDVKNPLLVSQVPIVNGAQYNISLSNDGQTVYLASITPGINIIDVSDPLLPYSRGLFGREGTAYPLAMVESANGNTLYVAAYEFFLSLDISDKENPTQNFSVGSGGLYSWDIVLSNDERTAFIASGAYVQIYDISDPSQAVLITDFISSGDNDDDGSADGTARSLRLSADGNTLYVANGGEGTRIIDVSDVTAPQLKGYVPADNFVFGLGMSADGSKVYSSSGGKLQTIDVTDPENPSLIREVESVRDPWRLSTSNDNKYVFASDGYTGFKVIDTSYSARSQGDLLSSEITYKHTADLAINDSFSFVLNDGKENSNESVISLIFAADKDGDGVEDELDNCPSIANSDQRDTDNDGEGDACDSDDDNDGVEDVDDAFPLDPTETTDTDSDGIGNNTDTDDDGDGVSDSEDEAPLDPTNDSDGDGAPNNADAFPLDNTETLDTDGDGIGNNADPDDDNDGVDDANDPWPLQSEYTKDTDGDGMPDEWELRFDLDPNDPSDAAGDLDGDGISNLQEFLNGTPASGSIDIDGNEKYDALTDGLLMLRHMFGLTGDALITDTVAADAQYKTSDEIESRISLLGELADIDGNGEIDALTDGLIVVRYLFGLRGSSLIEGAVAENATLSSEQIEARLESLTPVF</sequence>
<dbReference type="EMBL" id="SHBO01000064">
    <property type="protein sequence ID" value="RZO03765.1"/>
    <property type="molecule type" value="Genomic_DNA"/>
</dbReference>
<feature type="compositionally biased region" description="Acidic residues" evidence="3">
    <location>
        <begin position="855"/>
        <end position="867"/>
    </location>
</feature>
<evidence type="ECO:0000256" key="3">
    <source>
        <dbReference type="SAM" id="MobiDB-lite"/>
    </source>
</evidence>
<dbReference type="Pfam" id="PF08309">
    <property type="entry name" value="LVIVD"/>
    <property type="match status" value="3"/>
</dbReference>
<dbReference type="InterPro" id="IPR003367">
    <property type="entry name" value="Thrombospondin_3-like_rpt"/>
</dbReference>
<evidence type="ECO:0000313" key="5">
    <source>
        <dbReference type="Proteomes" id="UP000318148"/>
    </source>
</evidence>
<dbReference type="GO" id="GO:0007155">
    <property type="term" value="P:cell adhesion"/>
    <property type="evidence" value="ECO:0007669"/>
    <property type="project" value="InterPro"/>
</dbReference>
<gene>
    <name evidence="4" type="ORF">EVB02_04145</name>
</gene>
<feature type="region of interest" description="Disordered" evidence="3">
    <location>
        <begin position="734"/>
        <end position="887"/>
    </location>
</feature>
<accession>A0A520LJT7</accession>
<dbReference type="AlphaFoldDB" id="A0A520LJT7"/>
<evidence type="ECO:0000256" key="1">
    <source>
        <dbReference type="ARBA" id="ARBA00022729"/>
    </source>
</evidence>
<dbReference type="Gene3D" id="4.10.1080.10">
    <property type="entry name" value="TSP type-3 repeat"/>
    <property type="match status" value="2"/>
</dbReference>
<dbReference type="Gene3D" id="3.80.10.10">
    <property type="entry name" value="Ribonuclease Inhibitor"/>
    <property type="match status" value="1"/>
</dbReference>
<dbReference type="InterPro" id="IPR028974">
    <property type="entry name" value="TSP_type-3_rpt"/>
</dbReference>
<dbReference type="Gene3D" id="2.130.10.10">
    <property type="entry name" value="YVTN repeat-like/Quinoprotein amine dehydrogenase"/>
    <property type="match status" value="2"/>
</dbReference>
<keyword evidence="2" id="KW-0106">Calcium</keyword>
<name>A0A520LJT7_9GAMM</name>
<dbReference type="InterPro" id="IPR013211">
    <property type="entry name" value="LVIVD"/>
</dbReference>
<dbReference type="InterPro" id="IPR015943">
    <property type="entry name" value="WD40/YVTN_repeat-like_dom_sf"/>
</dbReference>
<proteinExistence type="predicted"/>
<dbReference type="Pfam" id="PF13306">
    <property type="entry name" value="LRR_5"/>
    <property type="match status" value="1"/>
</dbReference>
<feature type="compositionally biased region" description="Acidic residues" evidence="3">
    <location>
        <begin position="800"/>
        <end position="825"/>
    </location>
</feature>
<comment type="caution">
    <text evidence="4">The sequence shown here is derived from an EMBL/GenBank/DDBJ whole genome shotgun (WGS) entry which is preliminary data.</text>
</comment>
<feature type="compositionally biased region" description="Acidic residues" evidence="3">
    <location>
        <begin position="757"/>
        <end position="792"/>
    </location>
</feature>
<evidence type="ECO:0000256" key="2">
    <source>
        <dbReference type="ARBA" id="ARBA00022837"/>
    </source>
</evidence>